<dbReference type="AlphaFoldDB" id="A0A1M6U6L4"/>
<organism evidence="2 3">
    <name type="scientific">Paramaledivibacter caminithermalis (strain DSM 15212 / CIP 107654 / DViRD3)</name>
    <name type="common">Clostridium caminithermale</name>
    <dbReference type="NCBI Taxonomy" id="1121301"/>
    <lineage>
        <taxon>Bacteria</taxon>
        <taxon>Bacillati</taxon>
        <taxon>Bacillota</taxon>
        <taxon>Clostridia</taxon>
        <taxon>Peptostreptococcales</taxon>
        <taxon>Caminicellaceae</taxon>
        <taxon>Paramaledivibacter</taxon>
    </lineage>
</organism>
<evidence type="ECO:0000313" key="3">
    <source>
        <dbReference type="Proteomes" id="UP000184465"/>
    </source>
</evidence>
<keyword evidence="1" id="KW-1133">Transmembrane helix</keyword>
<protein>
    <submittedName>
        <fullName evidence="2">Uncharacterized protein</fullName>
    </submittedName>
</protein>
<dbReference type="EMBL" id="FRAG01000133">
    <property type="protein sequence ID" value="SHK64837.1"/>
    <property type="molecule type" value="Genomic_DNA"/>
</dbReference>
<proteinExistence type="predicted"/>
<gene>
    <name evidence="2" type="ORF">SAMN02745912_03884</name>
</gene>
<name>A0A1M6U6L4_PARC5</name>
<keyword evidence="3" id="KW-1185">Reference proteome</keyword>
<reference evidence="2 3" key="1">
    <citation type="submission" date="2016-11" db="EMBL/GenBank/DDBJ databases">
        <authorList>
            <person name="Jaros S."/>
            <person name="Januszkiewicz K."/>
            <person name="Wedrychowicz H."/>
        </authorList>
    </citation>
    <scope>NUCLEOTIDE SEQUENCE [LARGE SCALE GENOMIC DNA]</scope>
    <source>
        <strain evidence="2 3">DSM 15212</strain>
    </source>
</reference>
<accession>A0A1M6U6L4</accession>
<feature type="transmembrane region" description="Helical" evidence="1">
    <location>
        <begin position="16"/>
        <end position="34"/>
    </location>
</feature>
<dbReference type="OrthoDB" id="1954332at2"/>
<keyword evidence="1" id="KW-0812">Transmembrane</keyword>
<evidence type="ECO:0000256" key="1">
    <source>
        <dbReference type="SAM" id="Phobius"/>
    </source>
</evidence>
<keyword evidence="1" id="KW-0472">Membrane</keyword>
<evidence type="ECO:0000313" key="2">
    <source>
        <dbReference type="EMBL" id="SHK64837.1"/>
    </source>
</evidence>
<sequence>MLQIRKAVSIIKKNNILILICASLIIALIILNIYQYKKSLTIKIEYGERISSIEAYALVLPSRMILDEILNSDAIDEISLAKAIEHINVTKSLAFSGVGGFSQVNSFLDNTEKDLKKLYKLIKQNGNEGEIDALIKKTTENQKKSLKTYEEIRKFFKEYMSQRNEDREDEEWALLWYRNSQGESDELIKIIERGLR</sequence>
<dbReference type="Proteomes" id="UP000184465">
    <property type="component" value="Unassembled WGS sequence"/>
</dbReference>